<keyword evidence="5" id="KW-0449">Lipoprotein</keyword>
<gene>
    <name evidence="8" type="ORF">BV898_14809</name>
</gene>
<protein>
    <recommendedName>
        <fullName evidence="5">Guanine nucleotide-binding protein subunit gamma</fullName>
    </recommendedName>
</protein>
<sequence length="98" mass="11209">MASHARGSVPKGGNEDLKEKGSVPRQRLDDSVEQMDRATLVRHIDALRKHIRVDRIPTSKSIEKLRGFVESHEKADPLLNPVDKKHNPWMEKSKCDLF</sequence>
<dbReference type="SUPFAM" id="SSF48670">
    <property type="entry name" value="Transducin (heterotrimeric G protein), gamma chain"/>
    <property type="match status" value="1"/>
</dbReference>
<dbReference type="GO" id="GO:0050909">
    <property type="term" value="P:sensory perception of taste"/>
    <property type="evidence" value="ECO:0007669"/>
    <property type="project" value="InterPro"/>
</dbReference>
<dbReference type="SMART" id="SM01224">
    <property type="entry name" value="G_gamma"/>
    <property type="match status" value="1"/>
</dbReference>
<dbReference type="InterPro" id="IPR036284">
    <property type="entry name" value="GGL_sf"/>
</dbReference>
<comment type="subunit">
    <text evidence="5">G proteins are composed of 3 units; alpha, beta and gamma.</text>
</comment>
<comment type="function">
    <text evidence="5">Guanine nucleotide-binding proteins (G proteins) are involved as a modulator or transducer in various transmembrane signaling systems. The beta and gamma chains are required for the GTPase activity, for replacement of GDP by GTP, and for G protein-effector interaction.</text>
</comment>
<dbReference type="GO" id="GO:0005834">
    <property type="term" value="C:heterotrimeric G-protein complex"/>
    <property type="evidence" value="ECO:0007669"/>
    <property type="project" value="InterPro"/>
</dbReference>
<dbReference type="InterPro" id="IPR001770">
    <property type="entry name" value="G-protein_gamma"/>
</dbReference>
<dbReference type="PANTHER" id="PTHR15936:SF2">
    <property type="entry name" value="GUANINE NUCLEOTIDE-BINDING PROTEIN G(I)_G(S)_G(O) SUBUNIT GAMMA-13"/>
    <property type="match status" value="1"/>
</dbReference>
<feature type="compositionally biased region" description="Basic and acidic residues" evidence="6">
    <location>
        <begin position="13"/>
        <end position="34"/>
    </location>
</feature>
<keyword evidence="4 5" id="KW-0807">Transducer</keyword>
<keyword evidence="3 5" id="KW-0472">Membrane</keyword>
<dbReference type="InterPro" id="IPR015898">
    <property type="entry name" value="G-protein_gamma-like_dom"/>
</dbReference>
<keyword evidence="9" id="KW-1185">Reference proteome</keyword>
<dbReference type="OrthoDB" id="9922095at2759"/>
<reference evidence="9" key="1">
    <citation type="submission" date="2017-01" db="EMBL/GenBank/DDBJ databases">
        <title>Comparative genomics of anhydrobiosis in the tardigrade Hypsibius dujardini.</title>
        <authorList>
            <person name="Yoshida Y."/>
            <person name="Koutsovoulos G."/>
            <person name="Laetsch D."/>
            <person name="Stevens L."/>
            <person name="Kumar S."/>
            <person name="Horikawa D."/>
            <person name="Ishino K."/>
            <person name="Komine S."/>
            <person name="Tomita M."/>
            <person name="Blaxter M."/>
            <person name="Arakawa K."/>
        </authorList>
    </citation>
    <scope>NUCLEOTIDE SEQUENCE [LARGE SCALE GENOMIC DNA]</scope>
    <source>
        <strain evidence="9">Z151</strain>
    </source>
</reference>
<dbReference type="SMART" id="SM00224">
    <property type="entry name" value="GGL"/>
    <property type="match status" value="1"/>
</dbReference>
<comment type="similarity">
    <text evidence="1 5">Belongs to the G protein gamma family.</text>
</comment>
<name>A0A9X6RJU5_HYPEX</name>
<dbReference type="Proteomes" id="UP000192578">
    <property type="component" value="Unassembled WGS sequence"/>
</dbReference>
<comment type="caution">
    <text evidence="8">The sequence shown here is derived from an EMBL/GenBank/DDBJ whole genome shotgun (WGS) entry which is preliminary data.</text>
</comment>
<evidence type="ECO:0000256" key="1">
    <source>
        <dbReference type="ARBA" id="ARBA00007431"/>
    </source>
</evidence>
<feature type="region of interest" description="Disordered" evidence="6">
    <location>
        <begin position="1"/>
        <end position="34"/>
    </location>
</feature>
<dbReference type="GO" id="GO:0031681">
    <property type="term" value="F:G-protein beta-subunit binding"/>
    <property type="evidence" value="ECO:0007669"/>
    <property type="project" value="InterPro"/>
</dbReference>
<evidence type="ECO:0000256" key="3">
    <source>
        <dbReference type="ARBA" id="ARBA00023136"/>
    </source>
</evidence>
<comment type="subcellular location">
    <subcellularLocation>
        <location evidence="5">Cell membrane</location>
        <topology evidence="5">Lipid-anchor</topology>
        <orientation evidence="5">Cytoplasmic side</orientation>
    </subcellularLocation>
</comment>
<evidence type="ECO:0000259" key="7">
    <source>
        <dbReference type="PROSITE" id="PS50058"/>
    </source>
</evidence>
<dbReference type="PROSITE" id="PS50058">
    <property type="entry name" value="G_PROTEIN_GAMMA"/>
    <property type="match status" value="1"/>
</dbReference>
<dbReference type="Gene3D" id="4.10.260.10">
    <property type="entry name" value="Transducin (heterotrimeric G protein), gamma chain"/>
    <property type="match status" value="1"/>
</dbReference>
<organism evidence="8 9">
    <name type="scientific">Hypsibius exemplaris</name>
    <name type="common">Freshwater tardigrade</name>
    <dbReference type="NCBI Taxonomy" id="2072580"/>
    <lineage>
        <taxon>Eukaryota</taxon>
        <taxon>Metazoa</taxon>
        <taxon>Ecdysozoa</taxon>
        <taxon>Tardigrada</taxon>
        <taxon>Eutardigrada</taxon>
        <taxon>Parachela</taxon>
        <taxon>Hypsibioidea</taxon>
        <taxon>Hypsibiidae</taxon>
        <taxon>Hypsibius</taxon>
    </lineage>
</organism>
<dbReference type="GO" id="GO:0007200">
    <property type="term" value="P:phospholipase C-activating G protein-coupled receptor signaling pathway"/>
    <property type="evidence" value="ECO:0007669"/>
    <property type="project" value="InterPro"/>
</dbReference>
<evidence type="ECO:0000256" key="6">
    <source>
        <dbReference type="SAM" id="MobiDB-lite"/>
    </source>
</evidence>
<keyword evidence="2 5" id="KW-1003">Cell membrane</keyword>
<dbReference type="CDD" id="cd00068">
    <property type="entry name" value="GGL"/>
    <property type="match status" value="1"/>
</dbReference>
<dbReference type="AlphaFoldDB" id="A0A9X6RJU5"/>
<evidence type="ECO:0000256" key="5">
    <source>
        <dbReference type="RuleBase" id="RU004973"/>
    </source>
</evidence>
<evidence type="ECO:0000256" key="4">
    <source>
        <dbReference type="ARBA" id="ARBA00023224"/>
    </source>
</evidence>
<proteinExistence type="inferred from homology"/>
<evidence type="ECO:0000313" key="8">
    <source>
        <dbReference type="EMBL" id="OWA50287.1"/>
    </source>
</evidence>
<evidence type="ECO:0000256" key="2">
    <source>
        <dbReference type="ARBA" id="ARBA00022475"/>
    </source>
</evidence>
<dbReference type="EMBL" id="MTYJ01000187">
    <property type="protein sequence ID" value="OWA50287.1"/>
    <property type="molecule type" value="Genomic_DNA"/>
</dbReference>
<feature type="domain" description="G protein gamma" evidence="7">
    <location>
        <begin position="31"/>
        <end position="98"/>
    </location>
</feature>
<accession>A0A9X6RJU5</accession>
<dbReference type="PRINTS" id="PR00321">
    <property type="entry name" value="GPROTEING"/>
</dbReference>
<dbReference type="InterPro" id="IPR039227">
    <property type="entry name" value="GNG13"/>
</dbReference>
<evidence type="ECO:0000313" key="9">
    <source>
        <dbReference type="Proteomes" id="UP000192578"/>
    </source>
</evidence>
<dbReference type="Pfam" id="PF00631">
    <property type="entry name" value="G-gamma"/>
    <property type="match status" value="1"/>
</dbReference>
<dbReference type="PANTHER" id="PTHR15936">
    <property type="entry name" value="GUANINE NUCLEOTIDE-BINDING PROTEIN G I /G S /G O GAMMA-13 SUBUNIT"/>
    <property type="match status" value="1"/>
</dbReference>